<accession>A0A6H5GY31</accession>
<keyword evidence="3" id="KW-1185">Reference proteome</keyword>
<sequence>MKSKRSQGGRSGQGVQIGFGGGGYGTIQGGGTSQSRWSRRRPRRKKGPRSRNMPRRWSRRRPRRKKGAKE</sequence>
<dbReference type="EMBL" id="CADCXU010020092">
    <property type="protein sequence ID" value="CAB0008076.1"/>
    <property type="molecule type" value="Genomic_DNA"/>
</dbReference>
<feature type="compositionally biased region" description="Gly residues" evidence="1">
    <location>
        <begin position="9"/>
        <end position="32"/>
    </location>
</feature>
<feature type="compositionally biased region" description="Basic residues" evidence="1">
    <location>
        <begin position="37"/>
        <end position="70"/>
    </location>
</feature>
<feature type="region of interest" description="Disordered" evidence="1">
    <location>
        <begin position="1"/>
        <end position="70"/>
    </location>
</feature>
<organism evidence="2 3">
    <name type="scientific">Nesidiocoris tenuis</name>
    <dbReference type="NCBI Taxonomy" id="355587"/>
    <lineage>
        <taxon>Eukaryota</taxon>
        <taxon>Metazoa</taxon>
        <taxon>Ecdysozoa</taxon>
        <taxon>Arthropoda</taxon>
        <taxon>Hexapoda</taxon>
        <taxon>Insecta</taxon>
        <taxon>Pterygota</taxon>
        <taxon>Neoptera</taxon>
        <taxon>Paraneoptera</taxon>
        <taxon>Hemiptera</taxon>
        <taxon>Heteroptera</taxon>
        <taxon>Panheteroptera</taxon>
        <taxon>Cimicomorpha</taxon>
        <taxon>Miridae</taxon>
        <taxon>Dicyphina</taxon>
        <taxon>Nesidiocoris</taxon>
    </lineage>
</organism>
<dbReference type="Proteomes" id="UP000479000">
    <property type="component" value="Unassembled WGS sequence"/>
</dbReference>
<proteinExistence type="predicted"/>
<gene>
    <name evidence="2" type="ORF">NTEN_LOCUS13322</name>
</gene>
<name>A0A6H5GY31_9HEMI</name>
<evidence type="ECO:0000256" key="1">
    <source>
        <dbReference type="SAM" id="MobiDB-lite"/>
    </source>
</evidence>
<protein>
    <submittedName>
        <fullName evidence="2">Uncharacterized protein</fullName>
    </submittedName>
</protein>
<evidence type="ECO:0000313" key="3">
    <source>
        <dbReference type="Proteomes" id="UP000479000"/>
    </source>
</evidence>
<dbReference type="AlphaFoldDB" id="A0A6H5GY31"/>
<evidence type="ECO:0000313" key="2">
    <source>
        <dbReference type="EMBL" id="CAB0008076.1"/>
    </source>
</evidence>
<reference evidence="2 3" key="1">
    <citation type="submission" date="2020-02" db="EMBL/GenBank/DDBJ databases">
        <authorList>
            <person name="Ferguson B K."/>
        </authorList>
    </citation>
    <scope>NUCLEOTIDE SEQUENCE [LARGE SCALE GENOMIC DNA]</scope>
</reference>